<reference evidence="1 2" key="1">
    <citation type="submission" date="2011-09" db="EMBL/GenBank/DDBJ databases">
        <authorList>
            <person name="McClelland M."/>
            <person name="Clifton S."/>
            <person name="Porwollik S."/>
            <person name="Cheng P."/>
            <person name="Wollam A."/>
            <person name="Wang C."/>
            <person name="Pepin K."/>
            <person name="Bhonagiri V."/>
            <person name="Fulton R."/>
            <person name="Fulton L.F."/>
            <person name="Delehaunty K."/>
            <person name="Fronick C."/>
            <person name="O'Laughlin M."/>
            <person name="Godfrey J."/>
            <person name="Waligorski J."/>
            <person name="Appelbaum E."/>
            <person name="Farmer C."/>
            <person name="Strong C."/>
            <person name="Tomlinson C."/>
            <person name="Hou S."/>
            <person name="Minx P."/>
            <person name="Warren W."/>
            <person name="Wilson R.K."/>
        </authorList>
    </citation>
    <scope>NUCLEOTIDE SEQUENCE [LARGE SCALE GENOMIC DNA]</scope>
    <source>
        <strain evidence="2">SARB 27</strain>
    </source>
</reference>
<evidence type="ECO:0000313" key="1">
    <source>
        <dbReference type="EMBL" id="EHB40917.1"/>
    </source>
</evidence>
<proteinExistence type="predicted"/>
<evidence type="ECO:0000313" key="2">
    <source>
        <dbReference type="Proteomes" id="UP000004564"/>
    </source>
</evidence>
<sequence>MIILLPPSPAVNTIKAKIQRATLIVIYCLGKQRRAFINRLTKANPMMVDAVHSTADQRLQAKNKNFIFMSGLVTITDRGFTAAAFGYHPLTFADYF</sequence>
<name>A0A6C8G5W8_SALIN</name>
<comment type="caution">
    <text evidence="1">The sequence shown here is derived from an EMBL/GenBank/DDBJ whole genome shotgun (WGS) entry which is preliminary data.</text>
</comment>
<protein>
    <submittedName>
        <fullName evidence="1">Uncharacterized protein</fullName>
    </submittedName>
</protein>
<dbReference type="AlphaFoldDB" id="A0A6C8G5W8"/>
<dbReference type="Proteomes" id="UP000004564">
    <property type="component" value="Chromosome"/>
</dbReference>
<organism evidence="1 2">
    <name type="scientific">Salmonella enterica subsp. enterica serovar Infantis str. SARB27</name>
    <dbReference type="NCBI Taxonomy" id="596155"/>
    <lineage>
        <taxon>Bacteria</taxon>
        <taxon>Pseudomonadati</taxon>
        <taxon>Pseudomonadota</taxon>
        <taxon>Gammaproteobacteria</taxon>
        <taxon>Enterobacterales</taxon>
        <taxon>Enterobacteriaceae</taxon>
        <taxon>Salmonella</taxon>
    </lineage>
</organism>
<dbReference type="EMBL" id="AFYI01000002">
    <property type="protein sequence ID" value="EHB40917.1"/>
    <property type="molecule type" value="Genomic_DNA"/>
</dbReference>
<accession>A0A6C8G5W8</accession>
<gene>
    <name evidence="1" type="ORF">SEENIN0B_00760</name>
</gene>